<reference evidence="2" key="1">
    <citation type="journal article" date="2019" name="Int. J. Syst. Evol. Microbiol.">
        <title>The Global Catalogue of Microorganisms (GCM) 10K type strain sequencing project: providing services to taxonomists for standard genome sequencing and annotation.</title>
        <authorList>
            <consortium name="The Broad Institute Genomics Platform"/>
            <consortium name="The Broad Institute Genome Sequencing Center for Infectious Disease"/>
            <person name="Wu L."/>
            <person name="Ma J."/>
        </authorList>
    </citation>
    <scope>NUCLEOTIDE SEQUENCE [LARGE SCALE GENOMIC DNA]</scope>
    <source>
        <strain evidence="2">KACC 14249</strain>
    </source>
</reference>
<sequence>MLLRMMRGPRTGRPSVIARALALLVVAGLVAITAPLVGPPVIATVGWLAGLL</sequence>
<gene>
    <name evidence="1" type="ORF">ACFQDO_10465</name>
</gene>
<keyword evidence="2" id="KW-1185">Reference proteome</keyword>
<dbReference type="RefSeq" id="WP_345716344.1">
    <property type="nucleotide sequence ID" value="NZ_BAABFP010000004.1"/>
</dbReference>
<proteinExistence type="predicted"/>
<dbReference type="EMBL" id="JBHSRD010000003">
    <property type="protein sequence ID" value="MFC6007551.1"/>
    <property type="molecule type" value="Genomic_DNA"/>
</dbReference>
<organism evidence="1 2">
    <name type="scientific">Angustibacter luteus</name>
    <dbReference type="NCBI Taxonomy" id="658456"/>
    <lineage>
        <taxon>Bacteria</taxon>
        <taxon>Bacillati</taxon>
        <taxon>Actinomycetota</taxon>
        <taxon>Actinomycetes</taxon>
        <taxon>Kineosporiales</taxon>
        <taxon>Kineosporiaceae</taxon>
    </lineage>
</organism>
<protein>
    <submittedName>
        <fullName evidence="1">Uncharacterized protein</fullName>
    </submittedName>
</protein>
<accession>A0ABW1JE32</accession>
<name>A0ABW1JE32_9ACTN</name>
<evidence type="ECO:0000313" key="2">
    <source>
        <dbReference type="Proteomes" id="UP001596189"/>
    </source>
</evidence>
<comment type="caution">
    <text evidence="1">The sequence shown here is derived from an EMBL/GenBank/DDBJ whole genome shotgun (WGS) entry which is preliminary data.</text>
</comment>
<dbReference type="Proteomes" id="UP001596189">
    <property type="component" value="Unassembled WGS sequence"/>
</dbReference>
<evidence type="ECO:0000313" key="1">
    <source>
        <dbReference type="EMBL" id="MFC6007551.1"/>
    </source>
</evidence>